<evidence type="ECO:0000256" key="1">
    <source>
        <dbReference type="SAM" id="MobiDB-lite"/>
    </source>
</evidence>
<feature type="region of interest" description="Disordered" evidence="1">
    <location>
        <begin position="132"/>
        <end position="159"/>
    </location>
</feature>
<feature type="compositionally biased region" description="Basic and acidic residues" evidence="1">
    <location>
        <begin position="732"/>
        <end position="741"/>
    </location>
</feature>
<feature type="compositionally biased region" description="Low complexity" evidence="1">
    <location>
        <begin position="774"/>
        <end position="786"/>
    </location>
</feature>
<feature type="compositionally biased region" description="Polar residues" evidence="1">
    <location>
        <begin position="912"/>
        <end position="926"/>
    </location>
</feature>
<feature type="compositionally biased region" description="Low complexity" evidence="1">
    <location>
        <begin position="719"/>
        <end position="731"/>
    </location>
</feature>
<dbReference type="AlphaFoldDB" id="A0AAD5K6Z4"/>
<feature type="compositionally biased region" description="Low complexity" evidence="1">
    <location>
        <begin position="743"/>
        <end position="759"/>
    </location>
</feature>
<keyword evidence="3" id="KW-1185">Reference proteome</keyword>
<proteinExistence type="predicted"/>
<comment type="caution">
    <text evidence="2">The sequence shown here is derived from an EMBL/GenBank/DDBJ whole genome shotgun (WGS) entry which is preliminary data.</text>
</comment>
<name>A0AAD5K6Z4_9FUNG</name>
<reference evidence="2" key="1">
    <citation type="journal article" date="2022" name="IScience">
        <title>Evolution of zygomycete secretomes and the origins of terrestrial fungal ecologies.</title>
        <authorList>
            <person name="Chang Y."/>
            <person name="Wang Y."/>
            <person name="Mondo S."/>
            <person name="Ahrendt S."/>
            <person name="Andreopoulos W."/>
            <person name="Barry K."/>
            <person name="Beard J."/>
            <person name="Benny G.L."/>
            <person name="Blankenship S."/>
            <person name="Bonito G."/>
            <person name="Cuomo C."/>
            <person name="Desiro A."/>
            <person name="Gervers K.A."/>
            <person name="Hundley H."/>
            <person name="Kuo A."/>
            <person name="LaButti K."/>
            <person name="Lang B.F."/>
            <person name="Lipzen A."/>
            <person name="O'Donnell K."/>
            <person name="Pangilinan J."/>
            <person name="Reynolds N."/>
            <person name="Sandor L."/>
            <person name="Smith M.E."/>
            <person name="Tsang A."/>
            <person name="Grigoriev I.V."/>
            <person name="Stajich J.E."/>
            <person name="Spatafora J.W."/>
        </authorList>
    </citation>
    <scope>NUCLEOTIDE SEQUENCE</scope>
    <source>
        <strain evidence="2">RSA 2281</strain>
    </source>
</reference>
<organism evidence="2 3">
    <name type="scientific">Phascolomyces articulosus</name>
    <dbReference type="NCBI Taxonomy" id="60185"/>
    <lineage>
        <taxon>Eukaryota</taxon>
        <taxon>Fungi</taxon>
        <taxon>Fungi incertae sedis</taxon>
        <taxon>Mucoromycota</taxon>
        <taxon>Mucoromycotina</taxon>
        <taxon>Mucoromycetes</taxon>
        <taxon>Mucorales</taxon>
        <taxon>Lichtheimiaceae</taxon>
        <taxon>Phascolomyces</taxon>
    </lineage>
</organism>
<dbReference type="PANTHER" id="PTHR21575:SF12">
    <property type="entry name" value="PROTEIN HID1"/>
    <property type="match status" value="1"/>
</dbReference>
<feature type="compositionally biased region" description="Pro residues" evidence="1">
    <location>
        <begin position="927"/>
        <end position="944"/>
    </location>
</feature>
<dbReference type="GO" id="GO:0000138">
    <property type="term" value="C:Golgi trans cisterna"/>
    <property type="evidence" value="ECO:0007669"/>
    <property type="project" value="TreeGrafter"/>
</dbReference>
<evidence type="ECO:0000313" key="3">
    <source>
        <dbReference type="Proteomes" id="UP001209540"/>
    </source>
</evidence>
<sequence length="944" mass="105289">MGATDSKLAFRKGVFRLFEEQNIPYTADDYWSLFWTLPESVDDVYSLIGASDIRRARDSSRENLETLIDKLLNQMNAIATAPNFPATTTSIPQLLNCFRVLSRLIPYIFESPECSEWEDKLFWVPRSVERIPEPPSSTTNNTTQEGDEQPKSQPQYDTLPPRGEVIMDLTLKCLFLAGFTLPPTMAMAEGGKVNHVIWESGVGSSTPIGSSRENDMHRIEVLRLLIVLLSRSMYVSPSQVLSKEDRWLHCVVAKTERKVVLALLCSLLNTACKYNPQGWGVPYNHVVFTDTREQLVAMCLRVLLVILDYHSPRVAHTMRQIDQRVTTPPAEIVSGADLLIQDPEKRALAEKQAAEIQQQHGVSAAEASSTNNGNIVVTSTAPELELDETSDNSFRHYLSKLHRAQDFQFLIDGIYRILSNPMQANNTYLPGSTKRVRCHVEMMMLCWKLLEINQRFRSYLMETERALDLMVVLVYYAMENKLDPAQVGLVRMCAFILQTLSSDRTFGVKLNRPFDGHSSLPAAVRIPAFHGSYADFLIISIFTLIATSRGSLSTLYPALILTITNISPYLKNLSVTSASKLMALFGSMSAPGFLLADEANHRLVGYLLESFNNIIQYQFSDNPNMLYALVRTNNKFEKLRDFSLEKAIAEIERIRQLKEEKLRPNSQQTPRVSGSEDSKSVTSNDATTVTAVTAVTTTSAEDNKTEDQTEQQKQDQPQEELNQQQQQQKQDGLSEKARGKLPESTTEGSSSSNSNTSNGLAAPLATPEPQRQGSTSSLTSTTSTSTVQLPGAKNGFVATEDWVSQWHSQLPLHPILVLLEHLVPQVQTLCSTQSLTSDAQVLDFLRGITLVGILPAPQPIFIRKFRWGEALVIWFRSMLWGQAYVASMTDYCPWGGTQVKLFQIKQQIVGGNSNNTTSDQQATSPRPLSPGTPQQPPRSPPAAV</sequence>
<dbReference type="GO" id="GO:0016020">
    <property type="term" value="C:membrane"/>
    <property type="evidence" value="ECO:0007669"/>
    <property type="project" value="TreeGrafter"/>
</dbReference>
<dbReference type="PANTHER" id="PTHR21575">
    <property type="entry name" value="PROTEIN HID1"/>
    <property type="match status" value="1"/>
</dbReference>
<accession>A0AAD5K6Z4</accession>
<dbReference type="GO" id="GO:0005797">
    <property type="term" value="C:Golgi medial cisterna"/>
    <property type="evidence" value="ECO:0007669"/>
    <property type="project" value="TreeGrafter"/>
</dbReference>
<feature type="compositionally biased region" description="Basic and acidic residues" evidence="1">
    <location>
        <begin position="701"/>
        <end position="713"/>
    </location>
</feature>
<dbReference type="EMBL" id="JAIXMP010000005">
    <property type="protein sequence ID" value="KAI9272622.1"/>
    <property type="molecule type" value="Genomic_DNA"/>
</dbReference>
<reference evidence="2" key="2">
    <citation type="submission" date="2023-02" db="EMBL/GenBank/DDBJ databases">
        <authorList>
            <consortium name="DOE Joint Genome Institute"/>
            <person name="Mondo S.J."/>
            <person name="Chang Y."/>
            <person name="Wang Y."/>
            <person name="Ahrendt S."/>
            <person name="Andreopoulos W."/>
            <person name="Barry K."/>
            <person name="Beard J."/>
            <person name="Benny G.L."/>
            <person name="Blankenship S."/>
            <person name="Bonito G."/>
            <person name="Cuomo C."/>
            <person name="Desiro A."/>
            <person name="Gervers K.A."/>
            <person name="Hundley H."/>
            <person name="Kuo A."/>
            <person name="LaButti K."/>
            <person name="Lang B.F."/>
            <person name="Lipzen A."/>
            <person name="O'Donnell K."/>
            <person name="Pangilinan J."/>
            <person name="Reynolds N."/>
            <person name="Sandor L."/>
            <person name="Smith M.W."/>
            <person name="Tsang A."/>
            <person name="Grigoriev I.V."/>
            <person name="Stajich J.E."/>
            <person name="Spatafora J.W."/>
        </authorList>
    </citation>
    <scope>NUCLEOTIDE SEQUENCE</scope>
    <source>
        <strain evidence="2">RSA 2281</strain>
    </source>
</reference>
<feature type="compositionally biased region" description="Low complexity" evidence="1">
    <location>
        <begin position="680"/>
        <end position="700"/>
    </location>
</feature>
<feature type="region of interest" description="Disordered" evidence="1">
    <location>
        <begin position="912"/>
        <end position="944"/>
    </location>
</feature>
<dbReference type="Proteomes" id="UP001209540">
    <property type="component" value="Unassembled WGS sequence"/>
</dbReference>
<evidence type="ECO:0000313" key="2">
    <source>
        <dbReference type="EMBL" id="KAI9272622.1"/>
    </source>
</evidence>
<protein>
    <submittedName>
        <fullName evidence="2">High-temperature-induced dauer-formation protein-domain-containing protein</fullName>
    </submittedName>
</protein>
<gene>
    <name evidence="2" type="ORF">BDA99DRAFT_498779</name>
</gene>
<feature type="region of interest" description="Disordered" evidence="1">
    <location>
        <begin position="660"/>
        <end position="789"/>
    </location>
</feature>
<dbReference type="Pfam" id="PF12722">
    <property type="entry name" value="Hid1"/>
    <property type="match status" value="2"/>
</dbReference>
<dbReference type="InterPro" id="IPR026705">
    <property type="entry name" value="Hid-1/Ecm30"/>
</dbReference>